<dbReference type="InParanoid" id="A0A1U8A894"/>
<dbReference type="FunCoup" id="A0A1U8A894">
    <property type="interactions" value="147"/>
</dbReference>
<dbReference type="Gene3D" id="3.40.50.2000">
    <property type="entry name" value="Glycogen Phosphorylase B"/>
    <property type="match status" value="2"/>
</dbReference>
<keyword evidence="2 3" id="KW-0808">Transferase</keyword>
<dbReference type="InterPro" id="IPR002213">
    <property type="entry name" value="UDP_glucos_trans"/>
</dbReference>
<protein>
    <recommendedName>
        <fullName evidence="4">Glycosyltransferase</fullName>
        <ecNumber evidence="4">2.4.1.-</ecNumber>
    </recommendedName>
</protein>
<dbReference type="Proteomes" id="UP000189703">
    <property type="component" value="Unplaced"/>
</dbReference>
<dbReference type="InterPro" id="IPR035595">
    <property type="entry name" value="UDP_glycos_trans_CS"/>
</dbReference>
<accession>A0A1U8A894</accession>
<dbReference type="CDD" id="cd03784">
    <property type="entry name" value="GT1_Gtf-like"/>
    <property type="match status" value="1"/>
</dbReference>
<dbReference type="Pfam" id="PF00201">
    <property type="entry name" value="UDPGT"/>
    <property type="match status" value="1"/>
</dbReference>
<evidence type="ECO:0000256" key="3">
    <source>
        <dbReference type="RuleBase" id="RU003718"/>
    </source>
</evidence>
<dbReference type="SUPFAM" id="SSF53756">
    <property type="entry name" value="UDP-Glycosyltransferase/glycogen phosphorylase"/>
    <property type="match status" value="1"/>
</dbReference>
<dbReference type="OrthoDB" id="5835829at2759"/>
<dbReference type="PANTHER" id="PTHR48047">
    <property type="entry name" value="GLYCOSYLTRANSFERASE"/>
    <property type="match status" value="1"/>
</dbReference>
<dbReference type="OMA" id="KVVYVCF"/>
<evidence type="ECO:0000256" key="4">
    <source>
        <dbReference type="RuleBase" id="RU362057"/>
    </source>
</evidence>
<dbReference type="AlphaFoldDB" id="A0A1U8A894"/>
<keyword evidence="3" id="KW-0328">Glycosyltransferase</keyword>
<organism evidence="5 6">
    <name type="scientific">Nelumbo nucifera</name>
    <name type="common">Sacred lotus</name>
    <dbReference type="NCBI Taxonomy" id="4432"/>
    <lineage>
        <taxon>Eukaryota</taxon>
        <taxon>Viridiplantae</taxon>
        <taxon>Streptophyta</taxon>
        <taxon>Embryophyta</taxon>
        <taxon>Tracheophyta</taxon>
        <taxon>Spermatophyta</taxon>
        <taxon>Magnoliopsida</taxon>
        <taxon>Proteales</taxon>
        <taxon>Nelumbonaceae</taxon>
        <taxon>Nelumbo</taxon>
    </lineage>
</organism>
<evidence type="ECO:0000256" key="2">
    <source>
        <dbReference type="ARBA" id="ARBA00022679"/>
    </source>
</evidence>
<dbReference type="EC" id="2.4.1.-" evidence="4"/>
<dbReference type="KEGG" id="nnu:104600185"/>
<dbReference type="PROSITE" id="PS00375">
    <property type="entry name" value="UDPGT"/>
    <property type="match status" value="1"/>
</dbReference>
<reference evidence="6" key="1">
    <citation type="submission" date="2025-08" db="UniProtKB">
        <authorList>
            <consortium name="RefSeq"/>
        </authorList>
    </citation>
    <scope>IDENTIFICATION</scope>
</reference>
<comment type="similarity">
    <text evidence="1 3">Belongs to the UDP-glycosyltransferase family.</text>
</comment>
<dbReference type="RefSeq" id="XP_010261323.1">
    <property type="nucleotide sequence ID" value="XM_010263021.2"/>
</dbReference>
<dbReference type="GO" id="GO:0035251">
    <property type="term" value="F:UDP-glucosyltransferase activity"/>
    <property type="evidence" value="ECO:0000318"/>
    <property type="project" value="GO_Central"/>
</dbReference>
<gene>
    <name evidence="6" type="primary">LOC104600185</name>
</gene>
<evidence type="ECO:0000256" key="1">
    <source>
        <dbReference type="ARBA" id="ARBA00009995"/>
    </source>
</evidence>
<evidence type="ECO:0000313" key="5">
    <source>
        <dbReference type="Proteomes" id="UP000189703"/>
    </source>
</evidence>
<dbReference type="FunFam" id="3.40.50.2000:FF:000064">
    <property type="entry name" value="Glycosyltransferase"/>
    <property type="match status" value="1"/>
</dbReference>
<proteinExistence type="inferred from homology"/>
<keyword evidence="5" id="KW-1185">Reference proteome</keyword>
<dbReference type="PANTHER" id="PTHR48047:SF8">
    <property type="entry name" value="FLAVONOL 3-O-GLUCOSYLTRANSFERASE UGT89B1"/>
    <property type="match status" value="1"/>
</dbReference>
<dbReference type="GeneID" id="104600185"/>
<dbReference type="eggNOG" id="KOG1192">
    <property type="taxonomic scope" value="Eukaryota"/>
</dbReference>
<name>A0A1U8A894_NELNU</name>
<dbReference type="FunFam" id="3.40.50.2000:FF:000143">
    <property type="entry name" value="UDP-glycosyltransferase 89B1"/>
    <property type="match status" value="1"/>
</dbReference>
<evidence type="ECO:0000313" key="6">
    <source>
        <dbReference type="RefSeq" id="XP_010261323.1"/>
    </source>
</evidence>
<sequence>MSNSGNSGGNGNSVHVLVFPFPAQGHMLPLLDLTHQLALHSSLAITILVTPKNKTLLTPLLSKHPSIQTLILPFPNHPSIPLGVENVKDLSAQAFVPMICALGQLYDPLLRWFQSHPSPPAAIISDFFLGWTNHLACHIGIPRIVFSPSGLATLSLSNSMWRDLPKIDDPNDPNFPISFPKVPNSPTFLWWQVSTVYRRYVEGHPDSEFIRDNFLANIASWGIVFNSFFELESVYFTHMRKDLGHHRVWAVGPLLPPGDDPTTERGGSSSVAAGDVISWLDRCRDNSVVYICFGSQAVLTNKQMEAVAAGLEQSGSEFVWCIKEATTMQAAGEYGVIPSGFEERVGGRGLVIRGWAPQVLILRHRAVGAFLTHCGWNSVLEALVAGVPMLAWPMGADQFINARLLVEEIGVAVKVCEGPETVPNPTELAKSINESVGEERAERVQARATELRKAALEATKGGGTSSNDLEGLVNYLCALQF</sequence>